<keyword evidence="8" id="KW-0597">Phosphoprotein</keyword>
<feature type="transmembrane region" description="Helical" evidence="28">
    <location>
        <begin position="47"/>
        <end position="80"/>
    </location>
</feature>
<dbReference type="InterPro" id="IPR001054">
    <property type="entry name" value="A/G_cyclase"/>
</dbReference>
<evidence type="ECO:0000256" key="23">
    <source>
        <dbReference type="ARBA" id="ARBA00070505"/>
    </source>
</evidence>
<dbReference type="GO" id="GO:0005524">
    <property type="term" value="F:ATP binding"/>
    <property type="evidence" value="ECO:0007669"/>
    <property type="project" value="UniProtKB-UniRule"/>
</dbReference>
<evidence type="ECO:0000256" key="6">
    <source>
        <dbReference type="ARBA" id="ARBA00022475"/>
    </source>
</evidence>
<feature type="transmembrane region" description="Helical" evidence="28">
    <location>
        <begin position="736"/>
        <end position="754"/>
    </location>
</feature>
<dbReference type="PROSITE" id="PS00452">
    <property type="entry name" value="GUANYLATE_CYCLASE_1"/>
    <property type="match status" value="2"/>
</dbReference>
<feature type="transmembrane region" description="Helical" evidence="28">
    <location>
        <begin position="614"/>
        <end position="635"/>
    </location>
</feature>
<evidence type="ECO:0000256" key="12">
    <source>
        <dbReference type="ARBA" id="ARBA00022741"/>
    </source>
</evidence>
<reference evidence="30" key="3">
    <citation type="submission" date="2025-09" db="UniProtKB">
        <authorList>
            <consortium name="Ensembl"/>
        </authorList>
    </citation>
    <scope>IDENTIFICATION</scope>
</reference>
<evidence type="ECO:0000256" key="7">
    <source>
        <dbReference type="ARBA" id="ARBA00022490"/>
    </source>
</evidence>
<feature type="binding site" evidence="26">
    <location>
        <position position="230"/>
    </location>
    <ligand>
        <name>Mg(2+)</name>
        <dbReference type="ChEBI" id="CHEBI:18420"/>
        <label>2</label>
        <note>catalytic</note>
    </ligand>
</feature>
<dbReference type="Pfam" id="PF16214">
    <property type="entry name" value="AC_N"/>
    <property type="match status" value="1"/>
</dbReference>
<dbReference type="CDD" id="cd07302">
    <property type="entry name" value="CHD"/>
    <property type="match status" value="2"/>
</dbReference>
<dbReference type="FunFam" id="3.30.70.1230:FF:000010">
    <property type="entry name" value="Adenylate cyclase 2"/>
    <property type="match status" value="1"/>
</dbReference>
<feature type="binding site" evidence="26">
    <location>
        <position position="273"/>
    </location>
    <ligand>
        <name>Mg(2+)</name>
        <dbReference type="ChEBI" id="CHEBI:18420"/>
        <label>1</label>
        <note>catalytic</note>
    </ligand>
</feature>
<evidence type="ECO:0000256" key="21">
    <source>
        <dbReference type="ARBA" id="ARBA00057708"/>
    </source>
</evidence>
<accession>A0A8I3W591</accession>
<evidence type="ECO:0000259" key="29">
    <source>
        <dbReference type="PROSITE" id="PS50125"/>
    </source>
</evidence>
<feature type="binding site" evidence="25">
    <location>
        <begin position="271"/>
        <end position="273"/>
    </location>
    <ligand>
        <name>ATP</name>
        <dbReference type="ChEBI" id="CHEBI:30616"/>
    </ligand>
</feature>
<dbReference type="GO" id="GO:0046872">
    <property type="term" value="F:metal ion binding"/>
    <property type="evidence" value="ECO:0007669"/>
    <property type="project" value="UniProtKB-KW"/>
</dbReference>
<evidence type="ECO:0000256" key="16">
    <source>
        <dbReference type="ARBA" id="ARBA00022998"/>
    </source>
</evidence>
<dbReference type="InterPro" id="IPR030672">
    <property type="entry name" value="Adcy"/>
</dbReference>
<keyword evidence="17 24" id="KW-0472">Membrane</keyword>
<comment type="subunit">
    <text evidence="22">Interacts with RAF1. Interacts with GNAS. Interacts with the G protein beta and gamma subunit complex.</text>
</comment>
<evidence type="ECO:0000256" key="9">
    <source>
        <dbReference type="ARBA" id="ARBA00022692"/>
    </source>
</evidence>
<proteinExistence type="inferred from homology"/>
<evidence type="ECO:0000256" key="26">
    <source>
        <dbReference type="PIRSR" id="PIRSR039050-51"/>
    </source>
</evidence>
<comment type="subcellular location">
    <subcellularLocation>
        <location evidence="4">Cell membrane</location>
        <topology evidence="4">Multi-pass membrane protein</topology>
    </subcellularLocation>
    <subcellularLocation>
        <location evidence="3">Cytoplasm</location>
    </subcellularLocation>
</comment>
<dbReference type="InterPro" id="IPR029787">
    <property type="entry name" value="Nucleotide_cyclase"/>
</dbReference>
<organism evidence="30 31">
    <name type="scientific">Callithrix jacchus</name>
    <name type="common">White-tufted-ear marmoset</name>
    <name type="synonym">Simia Jacchus</name>
    <dbReference type="NCBI Taxonomy" id="9483"/>
    <lineage>
        <taxon>Eukaryota</taxon>
        <taxon>Metazoa</taxon>
        <taxon>Chordata</taxon>
        <taxon>Craniata</taxon>
        <taxon>Vertebrata</taxon>
        <taxon>Euteleostomi</taxon>
        <taxon>Mammalia</taxon>
        <taxon>Eutheria</taxon>
        <taxon>Euarchontoglires</taxon>
        <taxon>Primates</taxon>
        <taxon>Haplorrhini</taxon>
        <taxon>Platyrrhini</taxon>
        <taxon>Cebidae</taxon>
        <taxon>Callitrichinae</taxon>
        <taxon>Callithrix</taxon>
        <taxon>Callithrix</taxon>
    </lineage>
</organism>
<comment type="similarity">
    <text evidence="24 27">Belongs to the adenylyl cyclase class-4/guanylyl cyclase family.</text>
</comment>
<keyword evidence="10 24" id="KW-0479">Metal-binding</keyword>
<dbReference type="FunFam" id="3.30.70.1230:FF:000003">
    <property type="entry name" value="Adenylate cyclase"/>
    <property type="match status" value="1"/>
</dbReference>
<evidence type="ECO:0000256" key="14">
    <source>
        <dbReference type="ARBA" id="ARBA00022842"/>
    </source>
</evidence>
<keyword evidence="31" id="KW-1185">Reference proteome</keyword>
<evidence type="ECO:0000313" key="31">
    <source>
        <dbReference type="Proteomes" id="UP000008225"/>
    </source>
</evidence>
<reference evidence="30" key="2">
    <citation type="submission" date="2025-08" db="UniProtKB">
        <authorList>
            <consortium name="Ensembl"/>
        </authorList>
    </citation>
    <scope>IDENTIFICATION</scope>
</reference>
<feature type="binding site" evidence="26">
    <location>
        <position position="273"/>
    </location>
    <ligand>
        <name>Mg(2+)</name>
        <dbReference type="ChEBI" id="CHEBI:18420"/>
        <label>2</label>
        <note>catalytic</note>
    </ligand>
</feature>
<keyword evidence="20 24" id="KW-0456">Lyase</keyword>
<dbReference type="AlphaFoldDB" id="A0A8I3W591"/>
<dbReference type="InterPro" id="IPR032628">
    <property type="entry name" value="AC_N"/>
</dbReference>
<feature type="binding site" evidence="25">
    <location>
        <position position="873"/>
    </location>
    <ligand>
        <name>ATP</name>
        <dbReference type="ChEBI" id="CHEBI:30616"/>
    </ligand>
</feature>
<feature type="binding site" evidence="25">
    <location>
        <begin position="229"/>
        <end position="234"/>
    </location>
    <ligand>
        <name>ATP</name>
        <dbReference type="ChEBI" id="CHEBI:30616"/>
    </ligand>
</feature>
<evidence type="ECO:0000256" key="2">
    <source>
        <dbReference type="ARBA" id="ARBA00001936"/>
    </source>
</evidence>
<feature type="domain" description="Guanylate cyclase" evidence="29">
    <location>
        <begin position="821"/>
        <end position="966"/>
    </location>
</feature>
<feature type="transmembrane region" description="Helical" evidence="28">
    <location>
        <begin position="121"/>
        <end position="141"/>
    </location>
</feature>
<comment type="function">
    <text evidence="21">Catalyzes the formation of the signaling molecule cAMP in response to G-protein signaling. Down-stream signaling cascades mediate changes in gene expression patterns and lead to increased IL6 production. Functions in signaling cascades downstream of the muscarinic acetylcholine receptors.</text>
</comment>
<dbReference type="Proteomes" id="UP000008225">
    <property type="component" value="Chromosome 2"/>
</dbReference>
<dbReference type="Pfam" id="PF00211">
    <property type="entry name" value="Guanylate_cyc"/>
    <property type="match status" value="2"/>
</dbReference>
<keyword evidence="7" id="KW-0963">Cytoplasm</keyword>
<dbReference type="InterPro" id="IPR018297">
    <property type="entry name" value="A/G_cyclase_CS"/>
</dbReference>
<dbReference type="SUPFAM" id="SSF55073">
    <property type="entry name" value="Nucleotide cyclase"/>
    <property type="match status" value="2"/>
</dbReference>
<feature type="binding site" evidence="25">
    <location>
        <position position="317"/>
    </location>
    <ligand>
        <name>ATP</name>
        <dbReference type="ChEBI" id="CHEBI:30616"/>
    </ligand>
</feature>
<keyword evidence="16 24" id="KW-0115">cAMP biosynthesis</keyword>
<dbReference type="GO" id="GO:0004016">
    <property type="term" value="F:adenylate cyclase activity"/>
    <property type="evidence" value="ECO:0007669"/>
    <property type="project" value="UniProtKB-EC"/>
</dbReference>
<keyword evidence="15 28" id="KW-1133">Transmembrane helix</keyword>
<dbReference type="Pfam" id="PF06327">
    <property type="entry name" value="Adcy_cons_dom"/>
    <property type="match status" value="1"/>
</dbReference>
<dbReference type="GeneTree" id="ENSGT00940000156424"/>
<feature type="binding site" evidence="25">
    <location>
        <begin position="953"/>
        <end position="955"/>
    </location>
    <ligand>
        <name>ATP</name>
        <dbReference type="ChEBI" id="CHEBI:30616"/>
    </ligand>
</feature>
<evidence type="ECO:0000256" key="22">
    <source>
        <dbReference type="ARBA" id="ARBA00062986"/>
    </source>
</evidence>
<evidence type="ECO:0000256" key="27">
    <source>
        <dbReference type="RuleBase" id="RU000405"/>
    </source>
</evidence>
<feature type="binding site" evidence="26">
    <location>
        <position position="229"/>
    </location>
    <ligand>
        <name>Mg(2+)</name>
        <dbReference type="ChEBI" id="CHEBI:18420"/>
        <label>2</label>
        <note>catalytic</note>
    </ligand>
</feature>
<feature type="binding site" evidence="25">
    <location>
        <begin position="960"/>
        <end position="964"/>
    </location>
    <ligand>
        <name>ATP</name>
        <dbReference type="ChEBI" id="CHEBI:30616"/>
    </ligand>
</feature>
<dbReference type="GO" id="GO:0007193">
    <property type="term" value="P:adenylate cyclase-inhibiting G protein-coupled receptor signaling pathway"/>
    <property type="evidence" value="ECO:0007669"/>
    <property type="project" value="TreeGrafter"/>
</dbReference>
<evidence type="ECO:0000256" key="20">
    <source>
        <dbReference type="ARBA" id="ARBA00023239"/>
    </source>
</evidence>
<dbReference type="GO" id="GO:0005737">
    <property type="term" value="C:cytoplasm"/>
    <property type="evidence" value="ECO:0007669"/>
    <property type="project" value="UniProtKB-SubCell"/>
</dbReference>
<keyword evidence="19 26" id="KW-0464">Manganese</keyword>
<dbReference type="GO" id="GO:0006171">
    <property type="term" value="P:cAMP biosynthetic process"/>
    <property type="evidence" value="ECO:0007669"/>
    <property type="project" value="UniProtKB-KW"/>
</dbReference>
<dbReference type="PIRSF" id="PIRSF039050">
    <property type="entry name" value="Ade_cyc"/>
    <property type="match status" value="1"/>
</dbReference>
<dbReference type="PANTHER" id="PTHR45627:SF6">
    <property type="entry name" value="ADENYLATE CYCLASE TYPE 2"/>
    <property type="match status" value="1"/>
</dbReference>
<evidence type="ECO:0000256" key="18">
    <source>
        <dbReference type="ARBA" id="ARBA00023180"/>
    </source>
</evidence>
<evidence type="ECO:0000313" key="30">
    <source>
        <dbReference type="Ensembl" id="ENSCJAP00000081778.1"/>
    </source>
</evidence>
<evidence type="ECO:0000256" key="15">
    <source>
        <dbReference type="ARBA" id="ARBA00022989"/>
    </source>
</evidence>
<dbReference type="EC" id="4.6.1.1" evidence="5 24"/>
<feature type="transmembrane region" description="Helical" evidence="28">
    <location>
        <begin position="698"/>
        <end position="716"/>
    </location>
</feature>
<dbReference type="Ensembl" id="ENSCJAT00000142037.1">
    <property type="protein sequence ID" value="ENSCJAP00000081778.1"/>
    <property type="gene ID" value="ENSCJAG00000008816.5"/>
</dbReference>
<dbReference type="GO" id="GO:0005886">
    <property type="term" value="C:plasma membrane"/>
    <property type="evidence" value="ECO:0007669"/>
    <property type="project" value="UniProtKB-SubCell"/>
</dbReference>
<dbReference type="Gene3D" id="3.30.70.1230">
    <property type="entry name" value="Nucleotide cyclase"/>
    <property type="match status" value="2"/>
</dbReference>
<feature type="binding site" evidence="26">
    <location>
        <position position="229"/>
    </location>
    <ligand>
        <name>Mg(2+)</name>
        <dbReference type="ChEBI" id="CHEBI:18420"/>
        <label>1</label>
        <note>catalytic</note>
    </ligand>
</feature>
<evidence type="ECO:0000256" key="11">
    <source>
        <dbReference type="ARBA" id="ARBA00022737"/>
    </source>
</evidence>
<dbReference type="GO" id="GO:0007189">
    <property type="term" value="P:adenylate cyclase-activating G protein-coupled receptor signaling pathway"/>
    <property type="evidence" value="ECO:0007669"/>
    <property type="project" value="TreeGrafter"/>
</dbReference>
<gene>
    <name evidence="30" type="primary">ADCY2</name>
</gene>
<evidence type="ECO:0000256" key="19">
    <source>
        <dbReference type="ARBA" id="ARBA00023211"/>
    </source>
</evidence>
<keyword evidence="13 24" id="KW-0067">ATP-binding</keyword>
<name>A0A8I3W591_CALJA</name>
<dbReference type="SMART" id="SM00044">
    <property type="entry name" value="CYCc"/>
    <property type="match status" value="2"/>
</dbReference>
<evidence type="ECO:0000256" key="28">
    <source>
        <dbReference type="SAM" id="Phobius"/>
    </source>
</evidence>
<feature type="transmembrane region" description="Helical" evidence="28">
    <location>
        <begin position="561"/>
        <end position="586"/>
    </location>
</feature>
<evidence type="ECO:0000256" key="10">
    <source>
        <dbReference type="ARBA" id="ARBA00022723"/>
    </source>
</evidence>
<dbReference type="PROSITE" id="PS50125">
    <property type="entry name" value="GUANYLATE_CYCLASE_2"/>
    <property type="match status" value="2"/>
</dbReference>
<feature type="domain" description="Guanylate cyclase" evidence="29">
    <location>
        <begin position="224"/>
        <end position="351"/>
    </location>
</feature>
<sequence>MWQEAMRRRRYLRDRAEEAAGGGDGLPRSRDWLYESYYCMSQQHPLIVFLLLIVMGACLALLAVFFALGLVSFFLFIIFVVYTMLPFNMRDAIIASVLTSSSHTIVLSVCLSATPGAKEHLVWQILANVIIFICGNLAGAYHKHLMELALQQTYQDTCNCIKSRIKLEFEKRQQERLLLSLLPAHIAMEMKAEIIQRLQGPKAGQMENTNNFHNLYVKRHTNVSILYADIVGFTRLASDCSPGELVHMLNELFGKFDQIAKENECMRIKILGDCYYCVSGLPISLPNHAKNCVKMGLDMCEAIKKVRDATGVDINMRVGVHSGNVLCGVIGLQKWQYDVWSHDVTLANHMEAGGVPGRVHISSVTLEHLNGAYKVEEGDGDIRDPYLKQHLVKTYFVINPKGERRSPQHLFRPRHTLDGAKMRASVRMTRYLESWGAAKPFAHLHHRDSMTTENGKISTTDVPMGQHNFQNRTLRTKSQKKRFEEELNERMIQAIDGINAQKQWLKSEDIQRISLLFYNKVLEKEYRATALPAFKYYVTCACLIFFCIFIVQILVLPKTSVLGISFGTAFLLLAFILFVCFAGQLLQCSKKASPLLMWLLKSSGIIANRPWPRISLTIVTTAIILTMAVFNMFFLSDSEETIPPTANTSNTSFSASNNQAAILRAQNLFFLPYFIYSCILGLISCSVFLRVNYELKMLIMMVALVGYNSILLHTHAHVLGDYSQVLFERPGIWKDLKTMGSVSLSIFFITLLVLGRQNEYYCRLDFLWKNKFKKEREEIETMENLNRVLLENVLPAHVAEHFLARSLKNEDLYHQSYDCVCVMFASIPDFKEFYTESDVNKEGLECLRLLNEIIADFDDLLSKPKFSGVEKIKTIGSTYMAATGLSAVPSQEHAQEPERQYMHIGTMVEFAFALVAKLDAINKHSFNDFKLRVGINHGPVIAGVIGAQKPQYDIWGNTVNVASRMDSTGVLDKIQVTEETSLVLQTLGYTCTCRGIINVKGKGDLKTYFVNTEMSRSLSQSNVAS</sequence>
<feature type="transmembrane region" description="Helical" evidence="28">
    <location>
        <begin position="534"/>
        <end position="555"/>
    </location>
</feature>
<evidence type="ECO:0000256" key="17">
    <source>
        <dbReference type="ARBA" id="ARBA00023136"/>
    </source>
</evidence>
<evidence type="ECO:0000256" key="24">
    <source>
        <dbReference type="PIRNR" id="PIRNR039050"/>
    </source>
</evidence>
<keyword evidence="6" id="KW-1003">Cell membrane</keyword>
<evidence type="ECO:0000256" key="4">
    <source>
        <dbReference type="ARBA" id="ARBA00004651"/>
    </source>
</evidence>
<dbReference type="PANTHER" id="PTHR45627">
    <property type="entry name" value="ADENYLATE CYCLASE TYPE 1"/>
    <property type="match status" value="1"/>
</dbReference>
<feature type="transmembrane region" description="Helical" evidence="28">
    <location>
        <begin position="673"/>
        <end position="691"/>
    </location>
</feature>
<reference evidence="30 31" key="1">
    <citation type="submission" date="2009-03" db="EMBL/GenBank/DDBJ databases">
        <authorList>
            <person name="Warren W."/>
            <person name="Ye L."/>
            <person name="Minx P."/>
            <person name="Worley K."/>
            <person name="Gibbs R."/>
            <person name="Wilson R.K."/>
        </authorList>
    </citation>
    <scope>NUCLEOTIDE SEQUENCE [LARGE SCALE GENOMIC DNA]</scope>
</reference>
<comment type="catalytic activity">
    <reaction evidence="1 24">
        <text>ATP = 3',5'-cyclic AMP + diphosphate</text>
        <dbReference type="Rhea" id="RHEA:15389"/>
        <dbReference type="ChEBI" id="CHEBI:30616"/>
        <dbReference type="ChEBI" id="CHEBI:33019"/>
        <dbReference type="ChEBI" id="CHEBI:58165"/>
        <dbReference type="EC" id="4.6.1.1"/>
    </reaction>
</comment>
<keyword evidence="9 28" id="KW-0812">Transmembrane</keyword>
<evidence type="ECO:0000256" key="5">
    <source>
        <dbReference type="ARBA" id="ARBA00012201"/>
    </source>
</evidence>
<dbReference type="InterPro" id="IPR009398">
    <property type="entry name" value="Adcy_conserved_dom"/>
</dbReference>
<protein>
    <recommendedName>
        <fullName evidence="23 24">Adenylate cyclase type 2</fullName>
        <ecNumber evidence="5 24">4.6.1.1</ecNumber>
    </recommendedName>
</protein>
<keyword evidence="11" id="KW-0677">Repeat</keyword>
<keyword evidence="14 24" id="KW-0460">Magnesium</keyword>
<keyword evidence="12 24" id="KW-0547">Nucleotide-binding</keyword>
<evidence type="ECO:0000256" key="3">
    <source>
        <dbReference type="ARBA" id="ARBA00004496"/>
    </source>
</evidence>
<feature type="binding site" evidence="25">
    <location>
        <position position="1000"/>
    </location>
    <ligand>
        <name>ATP</name>
        <dbReference type="ChEBI" id="CHEBI:30616"/>
    </ligand>
</feature>
<evidence type="ECO:0000256" key="25">
    <source>
        <dbReference type="PIRSR" id="PIRSR039050-50"/>
    </source>
</evidence>
<keyword evidence="18" id="KW-0325">Glycoprotein</keyword>
<evidence type="ECO:0000256" key="8">
    <source>
        <dbReference type="ARBA" id="ARBA00022553"/>
    </source>
</evidence>
<comment type="cofactor">
    <cofactor evidence="26">
        <name>Mg(2+)</name>
        <dbReference type="ChEBI" id="CHEBI:18420"/>
    </cofactor>
    <cofactor evidence="26">
        <name>Mn(2+)</name>
        <dbReference type="ChEBI" id="CHEBI:29035"/>
    </cofactor>
    <text evidence="26">Binds 2 magnesium ions per subunit. Is also active with manganese (in vitro).</text>
</comment>
<comment type="cofactor">
    <cofactor evidence="2">
        <name>Mn(2+)</name>
        <dbReference type="ChEBI" id="CHEBI:29035"/>
    </cofactor>
</comment>
<dbReference type="GO" id="GO:0035556">
    <property type="term" value="P:intracellular signal transduction"/>
    <property type="evidence" value="ECO:0007669"/>
    <property type="project" value="InterPro"/>
</dbReference>
<evidence type="ECO:0000256" key="13">
    <source>
        <dbReference type="ARBA" id="ARBA00022840"/>
    </source>
</evidence>
<evidence type="ECO:0000256" key="1">
    <source>
        <dbReference type="ARBA" id="ARBA00001593"/>
    </source>
</evidence>